<dbReference type="Proteomes" id="UP000623301">
    <property type="component" value="Unassembled WGS sequence"/>
</dbReference>
<proteinExistence type="predicted"/>
<protein>
    <submittedName>
        <fullName evidence="2">Uncharacterized protein</fullName>
    </submittedName>
</protein>
<keyword evidence="1" id="KW-0732">Signal</keyword>
<gene>
    <name evidence="2" type="ORF">JBL43_03170</name>
</gene>
<comment type="caution">
    <text evidence="2">The sequence shown here is derived from an EMBL/GenBank/DDBJ whole genome shotgun (WGS) entry which is preliminary data.</text>
</comment>
<organism evidence="2 3">
    <name type="scientific">Aureibaculum flavum</name>
    <dbReference type="NCBI Taxonomy" id="2795986"/>
    <lineage>
        <taxon>Bacteria</taxon>
        <taxon>Pseudomonadati</taxon>
        <taxon>Bacteroidota</taxon>
        <taxon>Flavobacteriia</taxon>
        <taxon>Flavobacteriales</taxon>
        <taxon>Flavobacteriaceae</taxon>
        <taxon>Aureibaculum</taxon>
    </lineage>
</organism>
<dbReference type="EMBL" id="JAEHFJ010000001">
    <property type="protein sequence ID" value="MBJ2173220.1"/>
    <property type="molecule type" value="Genomic_DNA"/>
</dbReference>
<reference evidence="2 3" key="1">
    <citation type="submission" date="2020-12" db="EMBL/GenBank/DDBJ databases">
        <title>Aureibaculum luteum sp. nov. and Aureibaculum flavum sp. nov., novel members of the family Flavobacteriaceae isolated from Antarctic intertidal sediments.</title>
        <authorList>
            <person name="He X."/>
            <person name="Zhang X."/>
        </authorList>
    </citation>
    <scope>NUCLEOTIDE SEQUENCE [LARGE SCALE GENOMIC DNA]</scope>
    <source>
        <strain evidence="2 3">A20</strain>
    </source>
</reference>
<feature type="chain" id="PRO_5046345338" evidence="1">
    <location>
        <begin position="30"/>
        <end position="135"/>
    </location>
</feature>
<accession>A0ABS0WML7</accession>
<evidence type="ECO:0000313" key="3">
    <source>
        <dbReference type="Proteomes" id="UP000623301"/>
    </source>
</evidence>
<dbReference type="RefSeq" id="WP_198840007.1">
    <property type="nucleotide sequence ID" value="NZ_JAEHFJ010000001.1"/>
</dbReference>
<evidence type="ECO:0000256" key="1">
    <source>
        <dbReference type="SAM" id="SignalP"/>
    </source>
</evidence>
<name>A0ABS0WML7_9FLAO</name>
<keyword evidence="3" id="KW-1185">Reference proteome</keyword>
<dbReference type="PROSITE" id="PS51257">
    <property type="entry name" value="PROKAR_LIPOPROTEIN"/>
    <property type="match status" value="1"/>
</dbReference>
<feature type="signal peptide" evidence="1">
    <location>
        <begin position="1"/>
        <end position="29"/>
    </location>
</feature>
<evidence type="ECO:0000313" key="2">
    <source>
        <dbReference type="EMBL" id="MBJ2173220.1"/>
    </source>
</evidence>
<sequence length="135" mass="15530">MKNLIKNQRRVLKSTFLSMLIMITFSFQSCDTDIPPTDTDPPTFSFKIKGEGFERTFTQDDDFESFQLNLTAGASYEIDYIGLDTGGLEYMGMVFSYGHFEIVGSLPTDWEDYNNGFNRWFRWNGDANNPITGNR</sequence>